<dbReference type="InterPro" id="IPR019734">
    <property type="entry name" value="TPR_rpt"/>
</dbReference>
<dbReference type="PANTHER" id="PTHR45586">
    <property type="entry name" value="TPR REPEAT-CONTAINING PROTEIN PA4667"/>
    <property type="match status" value="1"/>
</dbReference>
<dbReference type="EMBL" id="CAXJRC010000007">
    <property type="protein sequence ID" value="CAL2105502.1"/>
    <property type="molecule type" value="Genomic_DNA"/>
</dbReference>
<dbReference type="InterPro" id="IPR011990">
    <property type="entry name" value="TPR-like_helical_dom_sf"/>
</dbReference>
<comment type="caution">
    <text evidence="5">The sequence shown here is derived from an EMBL/GenBank/DDBJ whole genome shotgun (WGS) entry which is preliminary data.</text>
</comment>
<evidence type="ECO:0000256" key="1">
    <source>
        <dbReference type="ARBA" id="ARBA00022737"/>
    </source>
</evidence>
<evidence type="ECO:0000256" key="2">
    <source>
        <dbReference type="ARBA" id="ARBA00022803"/>
    </source>
</evidence>
<dbReference type="Proteomes" id="UP001497602">
    <property type="component" value="Unassembled WGS sequence"/>
</dbReference>
<dbReference type="PROSITE" id="PS50005">
    <property type="entry name" value="TPR"/>
    <property type="match status" value="3"/>
</dbReference>
<evidence type="ECO:0000313" key="5">
    <source>
        <dbReference type="EMBL" id="CAL2105502.1"/>
    </source>
</evidence>
<dbReference type="Gene3D" id="1.25.40.10">
    <property type="entry name" value="Tetratricopeptide repeat domain"/>
    <property type="match status" value="1"/>
</dbReference>
<dbReference type="SUPFAM" id="SSF48452">
    <property type="entry name" value="TPR-like"/>
    <property type="match status" value="2"/>
</dbReference>
<evidence type="ECO:0000256" key="3">
    <source>
        <dbReference type="PROSITE-ProRule" id="PRU00339"/>
    </source>
</evidence>
<gene>
    <name evidence="5" type="ORF">T190115A13A_160035</name>
</gene>
<keyword evidence="4" id="KW-0812">Transmembrane</keyword>
<feature type="repeat" description="TPR" evidence="3">
    <location>
        <begin position="741"/>
        <end position="774"/>
    </location>
</feature>
<dbReference type="RefSeq" id="WP_348737327.1">
    <property type="nucleotide sequence ID" value="NZ_CAXJRC010000007.1"/>
</dbReference>
<keyword evidence="6" id="KW-1185">Reference proteome</keyword>
<feature type="repeat" description="TPR" evidence="3">
    <location>
        <begin position="775"/>
        <end position="808"/>
    </location>
</feature>
<proteinExistence type="predicted"/>
<dbReference type="Pfam" id="PF00515">
    <property type="entry name" value="TPR_1"/>
    <property type="match status" value="1"/>
</dbReference>
<name>A0ABP1F5S0_9FLAO</name>
<organism evidence="5 6">
    <name type="scientific">Tenacibaculum vairaonense</name>
    <dbReference type="NCBI Taxonomy" id="3137860"/>
    <lineage>
        <taxon>Bacteria</taxon>
        <taxon>Pseudomonadati</taxon>
        <taxon>Bacteroidota</taxon>
        <taxon>Flavobacteriia</taxon>
        <taxon>Flavobacteriales</taxon>
        <taxon>Flavobacteriaceae</taxon>
        <taxon>Tenacibaculum</taxon>
    </lineage>
</organism>
<sequence>MSTKNKLISKKEITNLFPGLTHEDLTAFEVFYKITSYDNSNEKVYPLKDLETFILSMNLQKLQMLVSIKASEYAQSLKAKSIIIPDIVGDILNDMKSYYKNHPKEYKSFKSNIKQYFISEQYRTFFTEKDISAQTLLLKEEAISNFLSEDFRKKKSINVNSRLDFFCVFIGFKGWVDAVSSKFSLPTILENISYNKIAEKMNLSIEMLDSLDQKIDKLTSNQDLNHNTLLKESSTIFSELRKQSKNITSIKSFLNTTNDSSNDFSEKIQAIEQRLIETTFSITNFQNSIEYSTNRIIENQNNIADDIKTSTSKNFSSLKLFSGVIAGIIVLILSINTFIPKSDIQIKGLFDEKFDGFKSKDSTTFKLLVMPFSPDKYCAIETSEYEKQFYTRFNSIKKRDSLDMEVAFFKNTECPQDNEDIQKIIKTYGADMVIWGNYEEECDDKTKLCLNYSLSDNLSPFVSQNNFHKSSGLQEINSLASLRDGKLQSGIDDIIFWVLANYHFDKNEFAKSAKAMEKILKTKELFIPEDYLFYGDLFYKLKDYKKAFYTYKQILLHEDPLNLMLDATLPAYDSVKNNNFKGFMIDTYPSIESALLDDIYKPVMADVWDRIGKYLQFHEEYELLLPLSEKLLAYDKENLFNIGKYIKASANLGLKKNMIKAYEMVKINNESDQFTWTFLGNHLTLVKNDTLAIKAYKEAIKQKNDHLPAIKSLAKTLIRVGHKDEAFNYYNKAIQINSKDQESHYNLYSLLDKSKQTDTAINQIKKVIELNPKNYIYWYELGTLYTIKNDPSKAIETYLKALEIEPKDEDTLERLAYEYFKIGDNNKGGNIMKKIYEINPKNIESWHFLARLSIATKDYTEALKLYKDVARLHNCSAYYFKRFDNDYKNVSNFLSKEDYKNIKKLILEDCNK</sequence>
<feature type="transmembrane region" description="Helical" evidence="4">
    <location>
        <begin position="320"/>
        <end position="339"/>
    </location>
</feature>
<keyword evidence="1" id="KW-0677">Repeat</keyword>
<evidence type="ECO:0008006" key="7">
    <source>
        <dbReference type="Google" id="ProtNLM"/>
    </source>
</evidence>
<evidence type="ECO:0000256" key="4">
    <source>
        <dbReference type="SAM" id="Phobius"/>
    </source>
</evidence>
<dbReference type="Pfam" id="PF13181">
    <property type="entry name" value="TPR_8"/>
    <property type="match status" value="1"/>
</dbReference>
<reference evidence="5 6" key="1">
    <citation type="submission" date="2024-05" db="EMBL/GenBank/DDBJ databases">
        <authorList>
            <person name="Duchaud E."/>
        </authorList>
    </citation>
    <scope>NUCLEOTIDE SEQUENCE [LARGE SCALE GENOMIC DNA]</scope>
    <source>
        <strain evidence="5">Ena-SAMPLE-TAB-13-05-2024-13:56:06:370-140305</strain>
    </source>
</reference>
<evidence type="ECO:0000313" key="6">
    <source>
        <dbReference type="Proteomes" id="UP001497602"/>
    </source>
</evidence>
<accession>A0ABP1F5S0</accession>
<keyword evidence="4" id="KW-1133">Transmembrane helix</keyword>
<dbReference type="InterPro" id="IPR051012">
    <property type="entry name" value="CellSynth/LPSAsmb/PSIAsmb"/>
</dbReference>
<keyword evidence="4" id="KW-0472">Membrane</keyword>
<dbReference type="PANTHER" id="PTHR45586:SF1">
    <property type="entry name" value="LIPOPOLYSACCHARIDE ASSEMBLY PROTEIN B"/>
    <property type="match status" value="1"/>
</dbReference>
<protein>
    <recommendedName>
        <fullName evidence="7">Tetratricopeptide repeat protein</fullName>
    </recommendedName>
</protein>
<dbReference type="SMART" id="SM00028">
    <property type="entry name" value="TPR"/>
    <property type="match status" value="6"/>
</dbReference>
<feature type="repeat" description="TPR" evidence="3">
    <location>
        <begin position="707"/>
        <end position="740"/>
    </location>
</feature>
<keyword evidence="2 3" id="KW-0802">TPR repeat</keyword>